<sequence>METMSVGELAASQLGLPHYEEETPRETPIGLPILNLKNEHDSYEVYVIEETEEAESLHQAATMAGFYNSRFFHEYVQMNKADVKVGEYRSAFRIEDSERNLSLFAVTRRDGFVLAELSTEHLANVAEQLAKLHAISVFDPNLEFCQTVMENYQVISEYRAEVLRSTLNEARQLFQGEHKHFFQKPDWISGELEQHSQWLSDRSTEDETGLGALVLCHGNLTAESLRFTQDGEHLVSIVDWENVHFGDPAFDLSHLIITSASPEIRRNHFMKVFRTYFYTLIDIRAQKFKLSDLKTSFRRFHREILLNGLRPLLDLLSSDVDDALKRSSAARWEDCAEETASFLSGQYISDEEQCFFAK</sequence>
<accession>A0AAF3F1P8</accession>
<dbReference type="WBParaSite" id="MBELARI_LOCUS20357">
    <property type="protein sequence ID" value="MBELARI_LOCUS20357"/>
    <property type="gene ID" value="MBELARI_LOCUS20357"/>
</dbReference>
<dbReference type="Gene3D" id="3.90.1200.10">
    <property type="match status" value="1"/>
</dbReference>
<dbReference type="AlphaFoldDB" id="A0AAF3F1P8"/>
<feature type="domain" description="CHK kinase-like" evidence="1">
    <location>
        <begin position="104"/>
        <end position="286"/>
    </location>
</feature>
<dbReference type="Pfam" id="PF02958">
    <property type="entry name" value="EcKL"/>
    <property type="match status" value="1"/>
</dbReference>
<evidence type="ECO:0000313" key="3">
    <source>
        <dbReference type="WBParaSite" id="MBELARI_LOCUS20357"/>
    </source>
</evidence>
<dbReference type="SUPFAM" id="SSF56112">
    <property type="entry name" value="Protein kinase-like (PK-like)"/>
    <property type="match status" value="1"/>
</dbReference>
<dbReference type="PANTHER" id="PTHR23020">
    <property type="entry name" value="UNCHARACTERIZED NUCLEAR HORMONE RECEPTOR-RELATED"/>
    <property type="match status" value="1"/>
</dbReference>
<dbReference type="InterPro" id="IPR015897">
    <property type="entry name" value="CHK_kinase-like"/>
</dbReference>
<evidence type="ECO:0000259" key="1">
    <source>
        <dbReference type="SMART" id="SM00587"/>
    </source>
</evidence>
<protein>
    <submittedName>
        <fullName evidence="3">CHK kinase-like domain-containing protein</fullName>
    </submittedName>
</protein>
<dbReference type="InterPro" id="IPR011009">
    <property type="entry name" value="Kinase-like_dom_sf"/>
</dbReference>
<reference evidence="3" key="1">
    <citation type="submission" date="2024-02" db="UniProtKB">
        <authorList>
            <consortium name="WormBaseParasite"/>
        </authorList>
    </citation>
    <scope>IDENTIFICATION</scope>
</reference>
<evidence type="ECO:0000313" key="2">
    <source>
        <dbReference type="Proteomes" id="UP000887575"/>
    </source>
</evidence>
<dbReference type="SMART" id="SM00587">
    <property type="entry name" value="CHK"/>
    <property type="match status" value="1"/>
</dbReference>
<proteinExistence type="predicted"/>
<name>A0AAF3F1P8_9BILA</name>
<keyword evidence="2" id="KW-1185">Reference proteome</keyword>
<dbReference type="Proteomes" id="UP000887575">
    <property type="component" value="Unassembled WGS sequence"/>
</dbReference>
<dbReference type="InterPro" id="IPR052961">
    <property type="entry name" value="Oxido-Kinase-like_Enzymes"/>
</dbReference>
<organism evidence="2 3">
    <name type="scientific">Mesorhabditis belari</name>
    <dbReference type="NCBI Taxonomy" id="2138241"/>
    <lineage>
        <taxon>Eukaryota</taxon>
        <taxon>Metazoa</taxon>
        <taxon>Ecdysozoa</taxon>
        <taxon>Nematoda</taxon>
        <taxon>Chromadorea</taxon>
        <taxon>Rhabditida</taxon>
        <taxon>Rhabditina</taxon>
        <taxon>Rhabditomorpha</taxon>
        <taxon>Rhabditoidea</taxon>
        <taxon>Rhabditidae</taxon>
        <taxon>Mesorhabditinae</taxon>
        <taxon>Mesorhabditis</taxon>
    </lineage>
</organism>
<dbReference type="PANTHER" id="PTHR23020:SF21">
    <property type="entry name" value="CHK KINASE-LIKE DOMAIN-CONTAINING PROTEIN"/>
    <property type="match status" value="1"/>
</dbReference>
<dbReference type="InterPro" id="IPR004119">
    <property type="entry name" value="EcKL"/>
</dbReference>